<dbReference type="InterPro" id="IPR002938">
    <property type="entry name" value="FAD-bd"/>
</dbReference>
<dbReference type="EMBL" id="JAGPUO010000011">
    <property type="protein sequence ID" value="KAG5659576.1"/>
    <property type="molecule type" value="Genomic_DNA"/>
</dbReference>
<feature type="transmembrane region" description="Helical" evidence="6">
    <location>
        <begin position="110"/>
        <end position="129"/>
    </location>
</feature>
<keyword evidence="6" id="KW-1133">Transmembrane helix</keyword>
<keyword evidence="6" id="KW-0472">Membrane</keyword>
<keyword evidence="3" id="KW-0274">FAD</keyword>
<dbReference type="Pfam" id="PF20684">
    <property type="entry name" value="Fung_rhodopsin"/>
    <property type="match status" value="1"/>
</dbReference>
<evidence type="ECO:0000256" key="2">
    <source>
        <dbReference type="ARBA" id="ARBA00022630"/>
    </source>
</evidence>
<feature type="transmembrane region" description="Helical" evidence="6">
    <location>
        <begin position="28"/>
        <end position="49"/>
    </location>
</feature>
<feature type="transmembrane region" description="Helical" evidence="6">
    <location>
        <begin position="141"/>
        <end position="163"/>
    </location>
</feature>
<dbReference type="InterPro" id="IPR036188">
    <property type="entry name" value="FAD/NAD-bd_sf"/>
</dbReference>
<dbReference type="Pfam" id="PF01494">
    <property type="entry name" value="FAD_binding_3"/>
    <property type="match status" value="1"/>
</dbReference>
<feature type="transmembrane region" description="Helical" evidence="6">
    <location>
        <begin position="183"/>
        <end position="207"/>
    </location>
</feature>
<keyword evidence="10" id="KW-1185">Reference proteome</keyword>
<accession>A0A9P7KNC5</accession>
<comment type="caution">
    <text evidence="9">The sequence shown here is derived from an EMBL/GenBank/DDBJ whole genome shotgun (WGS) entry which is preliminary data.</text>
</comment>
<dbReference type="Proteomes" id="UP000782241">
    <property type="component" value="Unassembled WGS sequence"/>
</dbReference>
<evidence type="ECO:0000256" key="5">
    <source>
        <dbReference type="ARBA" id="ARBA00023033"/>
    </source>
</evidence>
<feature type="transmembrane region" description="Helical" evidence="6">
    <location>
        <begin position="219"/>
        <end position="239"/>
    </location>
</feature>
<organism evidence="9 10">
    <name type="scientific">Fusarium avenaceum</name>
    <dbReference type="NCBI Taxonomy" id="40199"/>
    <lineage>
        <taxon>Eukaryota</taxon>
        <taxon>Fungi</taxon>
        <taxon>Dikarya</taxon>
        <taxon>Ascomycota</taxon>
        <taxon>Pezizomycotina</taxon>
        <taxon>Sordariomycetes</taxon>
        <taxon>Hypocreomycetidae</taxon>
        <taxon>Hypocreales</taxon>
        <taxon>Nectriaceae</taxon>
        <taxon>Fusarium</taxon>
        <taxon>Fusarium tricinctum species complex</taxon>
    </lineage>
</organism>
<evidence type="ECO:0000259" key="7">
    <source>
        <dbReference type="Pfam" id="PF01494"/>
    </source>
</evidence>
<dbReference type="PANTHER" id="PTHR47178">
    <property type="entry name" value="MONOOXYGENASE, FAD-BINDING"/>
    <property type="match status" value="1"/>
</dbReference>
<dbReference type="Gene3D" id="3.50.50.60">
    <property type="entry name" value="FAD/NAD(P)-binding domain"/>
    <property type="match status" value="1"/>
</dbReference>
<keyword evidence="4" id="KW-0560">Oxidoreductase</keyword>
<keyword evidence="6" id="KW-0812">Transmembrane</keyword>
<evidence type="ECO:0000313" key="9">
    <source>
        <dbReference type="EMBL" id="KAG5659576.1"/>
    </source>
</evidence>
<name>A0A9P7KNC5_9HYPO</name>
<gene>
    <name evidence="9" type="ORF">KAF25_002135</name>
</gene>
<evidence type="ECO:0000256" key="4">
    <source>
        <dbReference type="ARBA" id="ARBA00023002"/>
    </source>
</evidence>
<evidence type="ECO:0008006" key="11">
    <source>
        <dbReference type="Google" id="ProtNLM"/>
    </source>
</evidence>
<dbReference type="AlphaFoldDB" id="A0A9P7KNC5"/>
<dbReference type="PANTHER" id="PTHR47178:SF1">
    <property type="entry name" value="FAD-BINDING DOMAIN-CONTAINING PROTEIN-RELATED"/>
    <property type="match status" value="1"/>
</dbReference>
<evidence type="ECO:0000259" key="8">
    <source>
        <dbReference type="Pfam" id="PF20684"/>
    </source>
</evidence>
<feature type="transmembrane region" description="Helical" evidence="6">
    <location>
        <begin position="259"/>
        <end position="281"/>
    </location>
</feature>
<dbReference type="PRINTS" id="PR00420">
    <property type="entry name" value="RNGMNOXGNASE"/>
</dbReference>
<evidence type="ECO:0000313" key="10">
    <source>
        <dbReference type="Proteomes" id="UP000782241"/>
    </source>
</evidence>
<reference evidence="9" key="1">
    <citation type="submission" date="2021-04" db="EMBL/GenBank/DDBJ databases">
        <title>Draft genome of Fusarium avenaceum strain F156N33, isolated from an atmospheric sample in Virginia.</title>
        <authorList>
            <person name="Yang S."/>
            <person name="Vinatzer B.A."/>
            <person name="Coleman J."/>
        </authorList>
    </citation>
    <scope>NUCLEOTIDE SEQUENCE</scope>
    <source>
        <strain evidence="9">F156N33</strain>
    </source>
</reference>
<dbReference type="GO" id="GO:0004497">
    <property type="term" value="F:monooxygenase activity"/>
    <property type="evidence" value="ECO:0007669"/>
    <property type="project" value="UniProtKB-KW"/>
</dbReference>
<dbReference type="SUPFAM" id="SSF51905">
    <property type="entry name" value="FAD/NAD(P)-binding domain"/>
    <property type="match status" value="1"/>
</dbReference>
<dbReference type="InterPro" id="IPR049326">
    <property type="entry name" value="Rhodopsin_dom_fungi"/>
</dbReference>
<feature type="transmembrane region" description="Helical" evidence="6">
    <location>
        <begin position="61"/>
        <end position="83"/>
    </location>
</feature>
<feature type="domain" description="FAD-binding" evidence="7">
    <location>
        <begin position="366"/>
        <end position="716"/>
    </location>
</feature>
<comment type="cofactor">
    <cofactor evidence="1">
        <name>FAD</name>
        <dbReference type="ChEBI" id="CHEBI:57692"/>
    </cofactor>
</comment>
<keyword evidence="2" id="KW-0285">Flavoprotein</keyword>
<sequence length="775" mass="85828">MAPLHSGTMGWVLNATPEVNDSSEYPTIIAITVVLSILASSIVGARLCIRWKARGLAGDDWMSALSMIFALIYSSICIAQTRYGLGLPIPDRPKENLIPYTRINFAGRPFYQLGISFFKIALLISYLRLLRGTDQKIYRTVIWVTIALVFASHLGCTLALIFACKPVERSWNPLMEGKCLAAGPSFTGYAVVTIVADVVVAVLPIPVLAKLEIKLAKKIGLIVIFTLGIFTTICSVQRYRQIDRIQNPKDGNSTMLVLWGMIEFNVGNIVSSLPFLAPIFLKRARQYRSKPSDYNIPSHSKGLRSNGYKLRDLSNAGKRDTSLFTTVGNNSGTGSQENILGHGGIVNHMRRMSKEFSAMSASQDQPVLIIGAGISGLLLAQSLKQHGIPARVFERDTDLETRGAGWGLTLNWSLPALRSLLPEDLVKRLPEAYVDRSAVAEGLSSAFPFFDLGTGKLVASTPKAPESSRIRVTRQGLRDTLATGIDVEWNKALKETTSSPESITATFEDGTSATGCLLIACDGSHSRVRRSLFPDWEMYDIPVRMLGMKLELSQEQIKPIRDRDAFFLHSTNSKNDLFVYMSVLDAPGNHEGSAHPYSLQICVSWPYREGFFGSPTPIEIPKTHEEKYKLVKNFAETCAEPWRSLILGMPTDTEMKGLKIQDLPPPKDFQTKGRAVLMGDALHAMAMYRGEGANHVILDVEDFVQRVVPALKQGGEVADLRTVLDEYEKAVVQRTRPAVLASRRACLDAHNWKMISEKSPLLTRRMPYIEFEEDS</sequence>
<feature type="domain" description="Rhodopsin" evidence="8">
    <location>
        <begin position="45"/>
        <end position="280"/>
    </location>
</feature>
<evidence type="ECO:0000256" key="3">
    <source>
        <dbReference type="ARBA" id="ARBA00022827"/>
    </source>
</evidence>
<evidence type="ECO:0000256" key="6">
    <source>
        <dbReference type="SAM" id="Phobius"/>
    </source>
</evidence>
<evidence type="ECO:0000256" key="1">
    <source>
        <dbReference type="ARBA" id="ARBA00001974"/>
    </source>
</evidence>
<keyword evidence="5" id="KW-0503">Monooxygenase</keyword>
<dbReference type="GO" id="GO:0071949">
    <property type="term" value="F:FAD binding"/>
    <property type="evidence" value="ECO:0007669"/>
    <property type="project" value="InterPro"/>
</dbReference>
<protein>
    <recommendedName>
        <fullName evidence="11">FAD-binding domain-containing protein</fullName>
    </recommendedName>
</protein>
<proteinExistence type="predicted"/>